<dbReference type="Pfam" id="PF13411">
    <property type="entry name" value="MerR_1"/>
    <property type="match status" value="1"/>
</dbReference>
<dbReference type="InterPro" id="IPR036420">
    <property type="entry name" value="BRCT_dom_sf"/>
</dbReference>
<dbReference type="Proteomes" id="UP001155241">
    <property type="component" value="Unassembled WGS sequence"/>
</dbReference>
<name>A0A9X2FI99_9BACT</name>
<keyword evidence="4" id="KW-1185">Reference proteome</keyword>
<dbReference type="PANTHER" id="PTHR44366">
    <property type="entry name" value="UDP-N-ACETYLGLUCOSAMINE--PEPTIDE N-ACETYLGLUCOSAMINYLTRANSFERASE 110 KDA SUBUNIT"/>
    <property type="match status" value="1"/>
</dbReference>
<evidence type="ECO:0000313" key="3">
    <source>
        <dbReference type="EMBL" id="MCO6045721.1"/>
    </source>
</evidence>
<feature type="repeat" description="TPR" evidence="1">
    <location>
        <begin position="327"/>
        <end position="360"/>
    </location>
</feature>
<dbReference type="InterPro" id="IPR037919">
    <property type="entry name" value="OGT"/>
</dbReference>
<evidence type="ECO:0000313" key="4">
    <source>
        <dbReference type="Proteomes" id="UP001155241"/>
    </source>
</evidence>
<dbReference type="Gene3D" id="3.40.50.10190">
    <property type="entry name" value="BRCT domain"/>
    <property type="match status" value="1"/>
</dbReference>
<dbReference type="SUPFAM" id="SSF52113">
    <property type="entry name" value="BRCT domain"/>
    <property type="match status" value="1"/>
</dbReference>
<gene>
    <name evidence="3" type="ORF">NG895_17625</name>
</gene>
<dbReference type="GO" id="GO:0006355">
    <property type="term" value="P:regulation of DNA-templated transcription"/>
    <property type="evidence" value="ECO:0007669"/>
    <property type="project" value="InterPro"/>
</dbReference>
<protein>
    <submittedName>
        <fullName evidence="3">Tetratricopeptide repeat protein</fullName>
    </submittedName>
</protein>
<proteinExistence type="predicted"/>
<feature type="domain" description="HTH merR-type" evidence="2">
    <location>
        <begin position="129"/>
        <end position="191"/>
    </location>
</feature>
<dbReference type="Pfam" id="PF13432">
    <property type="entry name" value="TPR_16"/>
    <property type="match status" value="2"/>
</dbReference>
<keyword evidence="1" id="KW-0802">TPR repeat</keyword>
<dbReference type="PANTHER" id="PTHR44366:SF1">
    <property type="entry name" value="UDP-N-ACETYLGLUCOSAMINE--PEPTIDE N-ACETYLGLUCOSAMINYLTRANSFERASE 110 KDA SUBUNIT"/>
    <property type="match status" value="1"/>
</dbReference>
<dbReference type="PROSITE" id="PS50005">
    <property type="entry name" value="TPR"/>
    <property type="match status" value="1"/>
</dbReference>
<sequence length="406" mass="44154">MPRIPAPAHDLRAAVKLLVMDESPTTTESKLAGERIALAGRLASMSRTEAVKVVAAHGGVLQQKADESTTLVVKGDEVPMAGVTADLPAVVQQALASGLVTLVDETQLWRRVGLVDEEVGVSRLYTPALLGEMVKVDSRTIHRWHRRGYLQPACEVRKLPYFDFAEVRVARRLAELVHAGVSLVSIDRQMAQLTRLAPDVERPLADLSIVVEGGKIFLRRGAELTEPSGQLLIDFDAPAEVVPVPEVANPGMADAPPTADELRDAAMELADSGEPADALEVYRGVLLSGEADAEDQFLVADLLYQLGDLAAARERYFMAIELDDEYDEARVNLGCVLLELGEVKNATAAFRGALAANPQLADAHYHLATTLERLGHTDDAREHWQLFLHLAPESPWAEEAHERLGD</sequence>
<dbReference type="GO" id="GO:0003677">
    <property type="term" value="F:DNA binding"/>
    <property type="evidence" value="ECO:0007669"/>
    <property type="project" value="InterPro"/>
</dbReference>
<dbReference type="GO" id="GO:0097363">
    <property type="term" value="F:protein O-acetylglucosaminyltransferase activity"/>
    <property type="evidence" value="ECO:0007669"/>
    <property type="project" value="TreeGrafter"/>
</dbReference>
<dbReference type="GO" id="GO:0006493">
    <property type="term" value="P:protein O-linked glycosylation"/>
    <property type="evidence" value="ECO:0007669"/>
    <property type="project" value="InterPro"/>
</dbReference>
<evidence type="ECO:0000256" key="1">
    <source>
        <dbReference type="PROSITE-ProRule" id="PRU00339"/>
    </source>
</evidence>
<dbReference type="AlphaFoldDB" id="A0A9X2FI99"/>
<dbReference type="SUPFAM" id="SSF48452">
    <property type="entry name" value="TPR-like"/>
    <property type="match status" value="1"/>
</dbReference>
<dbReference type="InterPro" id="IPR011990">
    <property type="entry name" value="TPR-like_helical_dom_sf"/>
</dbReference>
<reference evidence="3" key="1">
    <citation type="submission" date="2022-06" db="EMBL/GenBank/DDBJ databases">
        <title>Aeoliella straminimaris, a novel planctomycete from sediments.</title>
        <authorList>
            <person name="Vitorino I.R."/>
            <person name="Lage O.M."/>
        </authorList>
    </citation>
    <scope>NUCLEOTIDE SEQUENCE</scope>
    <source>
        <strain evidence="3">ICT_H6.2</strain>
    </source>
</reference>
<dbReference type="EMBL" id="JAMXLR010000061">
    <property type="protein sequence ID" value="MCO6045721.1"/>
    <property type="molecule type" value="Genomic_DNA"/>
</dbReference>
<dbReference type="InterPro" id="IPR000551">
    <property type="entry name" value="MerR-type_HTH_dom"/>
</dbReference>
<evidence type="ECO:0000259" key="2">
    <source>
        <dbReference type="Pfam" id="PF13411"/>
    </source>
</evidence>
<dbReference type="SMART" id="SM00028">
    <property type="entry name" value="TPR"/>
    <property type="match status" value="3"/>
</dbReference>
<dbReference type="InterPro" id="IPR019734">
    <property type="entry name" value="TPR_rpt"/>
</dbReference>
<organism evidence="3 4">
    <name type="scientific">Aeoliella straminimaris</name>
    <dbReference type="NCBI Taxonomy" id="2954799"/>
    <lineage>
        <taxon>Bacteria</taxon>
        <taxon>Pseudomonadati</taxon>
        <taxon>Planctomycetota</taxon>
        <taxon>Planctomycetia</taxon>
        <taxon>Pirellulales</taxon>
        <taxon>Lacipirellulaceae</taxon>
        <taxon>Aeoliella</taxon>
    </lineage>
</organism>
<comment type="caution">
    <text evidence="3">The sequence shown here is derived from an EMBL/GenBank/DDBJ whole genome shotgun (WGS) entry which is preliminary data.</text>
</comment>
<dbReference type="Gene3D" id="1.25.40.10">
    <property type="entry name" value="Tetratricopeptide repeat domain"/>
    <property type="match status" value="1"/>
</dbReference>
<accession>A0A9X2FI99</accession>